<feature type="domain" description="Aminoglycoside phosphotransferase" evidence="1">
    <location>
        <begin position="66"/>
        <end position="114"/>
    </location>
</feature>
<sequence length="208" mass="23443">MSPDPTRPWFKITGIVGDAITFDVPVRSHRDYLRIKVEDKLRQLQTTDIFLPNRYLSPLLTAFVSDTLPTLKLANEAAEFVFTHFDLSPRNVLVSGTPPMVTGLVDFEFSGFFPKVDEFVNDYVDNGGDWASAAYSAYLGRLAELGVDTPAHGIDEVVWRQAYWFGQMTEHIAPWWLPGDEGEEGLKAALRESAAVVQEMLRNFEKVN</sequence>
<dbReference type="Pfam" id="PF01636">
    <property type="entry name" value="APH"/>
    <property type="match status" value="1"/>
</dbReference>
<proteinExistence type="predicted"/>
<dbReference type="InterPro" id="IPR011009">
    <property type="entry name" value="Kinase-like_dom_sf"/>
</dbReference>
<dbReference type="EMBL" id="JAHCVI010000002">
    <property type="protein sequence ID" value="KAG7289220.1"/>
    <property type="molecule type" value="Genomic_DNA"/>
</dbReference>
<evidence type="ECO:0000313" key="3">
    <source>
        <dbReference type="Proteomes" id="UP001197093"/>
    </source>
</evidence>
<evidence type="ECO:0000313" key="2">
    <source>
        <dbReference type="EMBL" id="KAG7289220.1"/>
    </source>
</evidence>
<reference evidence="2" key="1">
    <citation type="submission" date="2023-02" db="EMBL/GenBank/DDBJ databases">
        <authorList>
            <person name="Palmer J.M."/>
        </authorList>
    </citation>
    <scope>NUCLEOTIDE SEQUENCE</scope>
    <source>
        <strain evidence="2">FW57</strain>
    </source>
</reference>
<dbReference type="AlphaFoldDB" id="A0AAD4EY02"/>
<organism evidence="2 3">
    <name type="scientific">Staphylotrichum longicolle</name>
    <dbReference type="NCBI Taxonomy" id="669026"/>
    <lineage>
        <taxon>Eukaryota</taxon>
        <taxon>Fungi</taxon>
        <taxon>Dikarya</taxon>
        <taxon>Ascomycota</taxon>
        <taxon>Pezizomycotina</taxon>
        <taxon>Sordariomycetes</taxon>
        <taxon>Sordariomycetidae</taxon>
        <taxon>Sordariales</taxon>
        <taxon>Chaetomiaceae</taxon>
        <taxon>Staphylotrichum</taxon>
    </lineage>
</organism>
<keyword evidence="3" id="KW-1185">Reference proteome</keyword>
<evidence type="ECO:0000259" key="1">
    <source>
        <dbReference type="Pfam" id="PF01636"/>
    </source>
</evidence>
<gene>
    <name evidence="2" type="ORF">NEMBOFW57_005584</name>
</gene>
<name>A0AAD4EY02_9PEZI</name>
<dbReference type="Gene3D" id="3.90.1200.10">
    <property type="match status" value="1"/>
</dbReference>
<comment type="caution">
    <text evidence="2">The sequence shown here is derived from an EMBL/GenBank/DDBJ whole genome shotgun (WGS) entry which is preliminary data.</text>
</comment>
<dbReference type="Proteomes" id="UP001197093">
    <property type="component" value="Unassembled WGS sequence"/>
</dbReference>
<protein>
    <recommendedName>
        <fullName evidence="1">Aminoglycoside phosphotransferase domain-containing protein</fullName>
    </recommendedName>
</protein>
<dbReference type="SUPFAM" id="SSF56112">
    <property type="entry name" value="Protein kinase-like (PK-like)"/>
    <property type="match status" value="1"/>
</dbReference>
<accession>A0AAD4EY02</accession>
<dbReference type="InterPro" id="IPR002575">
    <property type="entry name" value="Aminoglycoside_PTrfase"/>
</dbReference>